<organism evidence="6 7">
    <name type="scientific">Magnetospirillum fulvum</name>
    <name type="common">Rhodospirillum fulvum</name>
    <dbReference type="NCBI Taxonomy" id="1082"/>
    <lineage>
        <taxon>Bacteria</taxon>
        <taxon>Pseudomonadati</taxon>
        <taxon>Pseudomonadota</taxon>
        <taxon>Alphaproteobacteria</taxon>
        <taxon>Rhodospirillales</taxon>
        <taxon>Rhodospirillaceae</taxon>
        <taxon>Magnetospirillum</taxon>
    </lineage>
</organism>
<keyword evidence="7" id="KW-1185">Reference proteome</keyword>
<accession>A0A1H6HEN1</accession>
<dbReference type="InterPro" id="IPR017853">
    <property type="entry name" value="GH"/>
</dbReference>
<comment type="similarity">
    <text evidence="3">Belongs to the glycosyl hydrolase 5 (cellulase A) family.</text>
</comment>
<sequence>MRTARYCILRLCIAALLSSCLCVSALAADSAVSQHLTGVNLPNAGFGHKVVPGKHGTNYLWPTPQDVDMYADIGANVLRIAFLWERMQPVLSGPLAKDELERLDALVARGATRHVTILLDVHNYGSFNKIAIGTGNVPSAAFSDLWSRLASHYRNAPNVAFGLMNEPFKHKAAEWAPIAQEAILAIRKSGARQLILVPGTRWSSAYSWLNKDGDLSNGEALANIEDPANNFIFEAHQYFDSNSSGTQPSCVSEDIGVKRLSAFTEWLRQNGKQAFLGEFGASKDPLCLEALSRTLAFLRDNGDVWRGWTYWAAAPWFGDYMFNIYPPDPVRYPQVPVLMGAMRDREKMR</sequence>
<evidence type="ECO:0000256" key="2">
    <source>
        <dbReference type="ARBA" id="ARBA00023295"/>
    </source>
</evidence>
<gene>
    <name evidence="6" type="ORF">SAMN04244559_01298</name>
</gene>
<dbReference type="AlphaFoldDB" id="A0A1H6HEN1"/>
<dbReference type="Pfam" id="PF00150">
    <property type="entry name" value="Cellulase"/>
    <property type="match status" value="1"/>
</dbReference>
<evidence type="ECO:0000256" key="4">
    <source>
        <dbReference type="SAM" id="SignalP"/>
    </source>
</evidence>
<feature type="chain" id="PRO_5010201889" evidence="4">
    <location>
        <begin position="28"/>
        <end position="349"/>
    </location>
</feature>
<dbReference type="InterPro" id="IPR001547">
    <property type="entry name" value="Glyco_hydro_5"/>
</dbReference>
<dbReference type="Gene3D" id="3.20.20.80">
    <property type="entry name" value="Glycosidases"/>
    <property type="match status" value="1"/>
</dbReference>
<proteinExistence type="inferred from homology"/>
<dbReference type="GO" id="GO:0009251">
    <property type="term" value="P:glucan catabolic process"/>
    <property type="evidence" value="ECO:0007669"/>
    <property type="project" value="TreeGrafter"/>
</dbReference>
<dbReference type="InterPro" id="IPR018087">
    <property type="entry name" value="Glyco_hydro_5_CS"/>
</dbReference>
<evidence type="ECO:0000259" key="5">
    <source>
        <dbReference type="Pfam" id="PF00150"/>
    </source>
</evidence>
<dbReference type="OrthoDB" id="9800955at2"/>
<keyword evidence="2 3" id="KW-0326">Glycosidase</keyword>
<dbReference type="RefSeq" id="WP_074766696.1">
    <property type="nucleotide sequence ID" value="NZ_FNWO01000004.1"/>
</dbReference>
<evidence type="ECO:0000256" key="3">
    <source>
        <dbReference type="RuleBase" id="RU361153"/>
    </source>
</evidence>
<dbReference type="Proteomes" id="UP000182983">
    <property type="component" value="Unassembled WGS sequence"/>
</dbReference>
<evidence type="ECO:0000313" key="6">
    <source>
        <dbReference type="EMBL" id="SEH32695.1"/>
    </source>
</evidence>
<feature type="domain" description="Glycoside hydrolase family 5" evidence="5">
    <location>
        <begin position="54"/>
        <end position="313"/>
    </location>
</feature>
<dbReference type="PROSITE" id="PS00659">
    <property type="entry name" value="GLYCOSYL_HYDROL_F5"/>
    <property type="match status" value="1"/>
</dbReference>
<name>A0A1H6HEN1_MAGFU</name>
<dbReference type="EMBL" id="FNWO01000004">
    <property type="protein sequence ID" value="SEH32695.1"/>
    <property type="molecule type" value="Genomic_DNA"/>
</dbReference>
<dbReference type="GO" id="GO:0004553">
    <property type="term" value="F:hydrolase activity, hydrolyzing O-glycosyl compounds"/>
    <property type="evidence" value="ECO:0007669"/>
    <property type="project" value="InterPro"/>
</dbReference>
<dbReference type="PANTHER" id="PTHR34142:SF1">
    <property type="entry name" value="GLYCOSIDE HYDROLASE FAMILY 5 DOMAIN-CONTAINING PROTEIN"/>
    <property type="match status" value="1"/>
</dbReference>
<evidence type="ECO:0000313" key="7">
    <source>
        <dbReference type="Proteomes" id="UP000182983"/>
    </source>
</evidence>
<keyword evidence="1 3" id="KW-0378">Hydrolase</keyword>
<dbReference type="SUPFAM" id="SSF51445">
    <property type="entry name" value="(Trans)glycosidases"/>
    <property type="match status" value="1"/>
</dbReference>
<feature type="signal peptide" evidence="4">
    <location>
        <begin position="1"/>
        <end position="27"/>
    </location>
</feature>
<protein>
    <submittedName>
        <fullName evidence="6">Endoglucanase</fullName>
    </submittedName>
</protein>
<reference evidence="7" key="1">
    <citation type="submission" date="2016-10" db="EMBL/GenBank/DDBJ databases">
        <authorList>
            <person name="Varghese N."/>
            <person name="Submissions S."/>
        </authorList>
    </citation>
    <scope>NUCLEOTIDE SEQUENCE [LARGE SCALE GENOMIC DNA]</scope>
    <source>
        <strain evidence="7">DSM 13234</strain>
    </source>
</reference>
<dbReference type="PANTHER" id="PTHR34142">
    <property type="entry name" value="ENDO-BETA-1,4-GLUCANASE A"/>
    <property type="match status" value="1"/>
</dbReference>
<evidence type="ECO:0000256" key="1">
    <source>
        <dbReference type="ARBA" id="ARBA00022801"/>
    </source>
</evidence>
<keyword evidence="4" id="KW-0732">Signal</keyword>